<evidence type="ECO:0000313" key="3">
    <source>
        <dbReference type="Proteomes" id="UP001163096"/>
    </source>
</evidence>
<reference evidence="2" key="1">
    <citation type="submission" date="2022-11" db="EMBL/GenBank/DDBJ databases">
        <title>Complete genome sequence of Methanogenium organophilum DSM 3596.</title>
        <authorList>
            <person name="Chen S.-C."/>
            <person name="Lai S.-J."/>
            <person name="You Y.-T."/>
        </authorList>
    </citation>
    <scope>NUCLEOTIDE SEQUENCE</scope>
    <source>
        <strain evidence="2">DSM 3596</strain>
    </source>
</reference>
<keyword evidence="3" id="KW-1185">Reference proteome</keyword>
<dbReference type="AlphaFoldDB" id="A0A9X9T716"/>
<dbReference type="EMBL" id="CP113361">
    <property type="protein sequence ID" value="WAI00893.1"/>
    <property type="molecule type" value="Genomic_DNA"/>
</dbReference>
<sequence length="308" mass="35810">MITLDDFCPVELKDGAFFREIFTKFPQIHSENNFTTMIAWQDYSDYSYAYLDGTLLISATIQDKRLFHAPIGPRNPALLRDLLRLSAETGGDRPFYIFDRPTRDWILHEFPGLHLHTDRDFFDYIYLTGDLAHLPGKRYVGIRKHINRFNRNCAFTVETVSSENMSDIKDFLEKWCEWKHCDDTVILAHEKAAVLFCISHFAELGLEGLIVRVDGKISALSIYEGMSDDMALIHFEKGLPDCEGNYKVINQETARYLEEHTGYAFINRESDLGVPGLREAKLRYYPNHFAEVWYAEKQDIRRVLGEED</sequence>
<dbReference type="SUPFAM" id="SSF55729">
    <property type="entry name" value="Acyl-CoA N-acyltransferases (Nat)"/>
    <property type="match status" value="2"/>
</dbReference>
<dbReference type="InterPro" id="IPR016181">
    <property type="entry name" value="Acyl_CoA_acyltransferase"/>
</dbReference>
<proteinExistence type="predicted"/>
<organism evidence="2 3">
    <name type="scientific">Methanogenium organophilum</name>
    <dbReference type="NCBI Taxonomy" id="2199"/>
    <lineage>
        <taxon>Archaea</taxon>
        <taxon>Methanobacteriati</taxon>
        <taxon>Methanobacteriota</taxon>
        <taxon>Stenosarchaea group</taxon>
        <taxon>Methanomicrobia</taxon>
        <taxon>Methanomicrobiales</taxon>
        <taxon>Methanomicrobiaceae</taxon>
        <taxon>Methanogenium</taxon>
    </lineage>
</organism>
<dbReference type="GeneID" id="76835595"/>
<dbReference type="Gene3D" id="3.40.630.30">
    <property type="match status" value="1"/>
</dbReference>
<dbReference type="RefSeq" id="WP_268186098.1">
    <property type="nucleotide sequence ID" value="NZ_CP113361.1"/>
</dbReference>
<accession>A0A9X9T716</accession>
<feature type="domain" description="Phosphatidylglycerol lysyltransferase C-terminal" evidence="1">
    <location>
        <begin position="25"/>
        <end position="295"/>
    </location>
</feature>
<dbReference type="Pfam" id="PF09924">
    <property type="entry name" value="LPG_synthase_C"/>
    <property type="match status" value="1"/>
</dbReference>
<evidence type="ECO:0000259" key="1">
    <source>
        <dbReference type="Pfam" id="PF09924"/>
    </source>
</evidence>
<dbReference type="InterPro" id="IPR016732">
    <property type="entry name" value="UCP018688"/>
</dbReference>
<protein>
    <submittedName>
        <fullName evidence="2">Phosphatidylglycerol lysyltransferase domain-containing protein</fullName>
    </submittedName>
</protein>
<dbReference type="PIRSF" id="PIRSF018688">
    <property type="entry name" value="UCP018688"/>
    <property type="match status" value="1"/>
</dbReference>
<dbReference type="PANTHER" id="PTHR41373">
    <property type="entry name" value="DUF2156 DOMAIN-CONTAINING PROTEIN"/>
    <property type="match status" value="1"/>
</dbReference>
<dbReference type="Proteomes" id="UP001163096">
    <property type="component" value="Chromosome"/>
</dbReference>
<name>A0A9X9T716_METOG</name>
<dbReference type="KEGG" id="mou:OU421_10795"/>
<dbReference type="PANTHER" id="PTHR41373:SF1">
    <property type="entry name" value="PHOSPHATIDYLGLYCEROL LYSYLTRANSFERASE C-TERMINAL DOMAIN-CONTAINING PROTEIN"/>
    <property type="match status" value="1"/>
</dbReference>
<evidence type="ECO:0000313" key="2">
    <source>
        <dbReference type="EMBL" id="WAI00893.1"/>
    </source>
</evidence>
<dbReference type="InterPro" id="IPR024320">
    <property type="entry name" value="LPG_synthase_C"/>
</dbReference>
<gene>
    <name evidence="2" type="ORF">OU421_10795</name>
</gene>